<reference evidence="2 3" key="1">
    <citation type="submission" date="2024-09" db="EMBL/GenBank/DDBJ databases">
        <authorList>
            <person name="Sun Q."/>
            <person name="Mori K."/>
        </authorList>
    </citation>
    <scope>NUCLEOTIDE SEQUENCE [LARGE SCALE GENOMIC DNA]</scope>
    <source>
        <strain evidence="2 3">NCAIM B.02610</strain>
    </source>
</reference>
<feature type="domain" description="Glycosyltransferase 2-like" evidence="1">
    <location>
        <begin position="5"/>
        <end position="127"/>
    </location>
</feature>
<dbReference type="InterPro" id="IPR050256">
    <property type="entry name" value="Glycosyltransferase_2"/>
</dbReference>
<dbReference type="PANTHER" id="PTHR48090:SF7">
    <property type="entry name" value="RFBJ PROTEIN"/>
    <property type="match status" value="1"/>
</dbReference>
<keyword evidence="3" id="KW-1185">Reference proteome</keyword>
<accession>A0ABV6KCH9</accession>
<sequence length="221" mass="25088">MNDISFIIPAYNEEERIGKTLETIKKYFPSAEVIVIDDGSRDKTKEIAEMYADTVFSSSINRGKGYAMQQGWRLATRTYIACLDADLEESAKDVFSLIQPLQQGRADVTISIIKPGRQAGMGFVKRRVQSIVLRETGVKLQAPLSGQRVFHRKWLKVLLKKAYHGFGIETQMTIDLLQAGAKCLEIPTTMQHREMGKDMKGFVHRIRQWADIKKQLRGAKP</sequence>
<dbReference type="Pfam" id="PF00535">
    <property type="entry name" value="Glycos_transf_2"/>
    <property type="match status" value="1"/>
</dbReference>
<dbReference type="Proteomes" id="UP001589838">
    <property type="component" value="Unassembled WGS sequence"/>
</dbReference>
<dbReference type="EMBL" id="JBHLUX010000028">
    <property type="protein sequence ID" value="MFC0471018.1"/>
    <property type="molecule type" value="Genomic_DNA"/>
</dbReference>
<dbReference type="InterPro" id="IPR001173">
    <property type="entry name" value="Glyco_trans_2-like"/>
</dbReference>
<dbReference type="RefSeq" id="WP_335962561.1">
    <property type="nucleotide sequence ID" value="NZ_JAXBLX010000030.1"/>
</dbReference>
<gene>
    <name evidence="2" type="ORF">ACFFHM_11135</name>
</gene>
<name>A0ABV6KCH9_9BACI</name>
<evidence type="ECO:0000313" key="2">
    <source>
        <dbReference type="EMBL" id="MFC0471018.1"/>
    </source>
</evidence>
<evidence type="ECO:0000259" key="1">
    <source>
        <dbReference type="Pfam" id="PF00535"/>
    </source>
</evidence>
<dbReference type="InterPro" id="IPR029044">
    <property type="entry name" value="Nucleotide-diphossugar_trans"/>
</dbReference>
<dbReference type="CDD" id="cd04179">
    <property type="entry name" value="DPM_DPG-synthase_like"/>
    <property type="match status" value="1"/>
</dbReference>
<dbReference type="PANTHER" id="PTHR48090">
    <property type="entry name" value="UNDECAPRENYL-PHOSPHATE 4-DEOXY-4-FORMAMIDO-L-ARABINOSE TRANSFERASE-RELATED"/>
    <property type="match status" value="1"/>
</dbReference>
<dbReference type="SUPFAM" id="SSF53448">
    <property type="entry name" value="Nucleotide-diphospho-sugar transferases"/>
    <property type="match status" value="1"/>
</dbReference>
<protein>
    <submittedName>
        <fullName evidence="2">Glycosyltransferase family 2 protein</fullName>
    </submittedName>
</protein>
<proteinExistence type="predicted"/>
<comment type="caution">
    <text evidence="2">The sequence shown here is derived from an EMBL/GenBank/DDBJ whole genome shotgun (WGS) entry which is preliminary data.</text>
</comment>
<dbReference type="Gene3D" id="3.90.550.10">
    <property type="entry name" value="Spore Coat Polysaccharide Biosynthesis Protein SpsA, Chain A"/>
    <property type="match status" value="1"/>
</dbReference>
<organism evidence="2 3">
    <name type="scientific">Halalkalibacter kiskunsagensis</name>
    <dbReference type="NCBI Taxonomy" id="1548599"/>
    <lineage>
        <taxon>Bacteria</taxon>
        <taxon>Bacillati</taxon>
        <taxon>Bacillota</taxon>
        <taxon>Bacilli</taxon>
        <taxon>Bacillales</taxon>
        <taxon>Bacillaceae</taxon>
        <taxon>Halalkalibacter</taxon>
    </lineage>
</organism>
<evidence type="ECO:0000313" key="3">
    <source>
        <dbReference type="Proteomes" id="UP001589838"/>
    </source>
</evidence>